<dbReference type="Proteomes" id="UP000198506">
    <property type="component" value="Unassembled WGS sequence"/>
</dbReference>
<proteinExistence type="predicted"/>
<gene>
    <name evidence="2" type="ORF">SAMN04487783_0918</name>
</gene>
<accession>A0AA94HLI8</accession>
<feature type="transmembrane region" description="Helical" evidence="1">
    <location>
        <begin position="57"/>
        <end position="76"/>
    </location>
</feature>
<keyword evidence="1" id="KW-1133">Transmembrane helix</keyword>
<evidence type="ECO:0000256" key="1">
    <source>
        <dbReference type="SAM" id="Phobius"/>
    </source>
</evidence>
<dbReference type="AlphaFoldDB" id="A0AA94HLI8"/>
<name>A0AA94HLI8_9MICO</name>
<dbReference type="EMBL" id="FOZN01000002">
    <property type="protein sequence ID" value="SFS07148.1"/>
    <property type="molecule type" value="Genomic_DNA"/>
</dbReference>
<keyword evidence="1" id="KW-0472">Membrane</keyword>
<feature type="transmembrane region" description="Helical" evidence="1">
    <location>
        <begin position="118"/>
        <end position="136"/>
    </location>
</feature>
<feature type="transmembrane region" description="Helical" evidence="1">
    <location>
        <begin position="175"/>
        <end position="196"/>
    </location>
</feature>
<evidence type="ECO:0000313" key="3">
    <source>
        <dbReference type="Proteomes" id="UP000198506"/>
    </source>
</evidence>
<feature type="transmembrane region" description="Helical" evidence="1">
    <location>
        <begin position="88"/>
        <end position="106"/>
    </location>
</feature>
<sequence>MGASGDRGRGGALRATVARDDLRGAALGAAAGLAWIGALRVWMALLAGSESTVTWRTGPFVLLPGAIVGAAHGLGASRRSHRELVPMAVRWSPIAFAAPLLLPGAMPKLLHSGIGSGALMPLTAMAVSGAVLRPAFAHDRPRVRQGAAVVAALAIVGGMVGGATTRALAQPLRGALVGLLGTSLLVLAGVAAPLAYDRAVVTPR</sequence>
<feature type="transmembrane region" description="Helical" evidence="1">
    <location>
        <begin position="24"/>
        <end position="45"/>
    </location>
</feature>
<feature type="transmembrane region" description="Helical" evidence="1">
    <location>
        <begin position="148"/>
        <end position="169"/>
    </location>
</feature>
<dbReference type="RefSeq" id="WP_092916401.1">
    <property type="nucleotide sequence ID" value="NZ_FOZN01000002.1"/>
</dbReference>
<keyword evidence="1" id="KW-0812">Transmembrane</keyword>
<comment type="caution">
    <text evidence="2">The sequence shown here is derived from an EMBL/GenBank/DDBJ whole genome shotgun (WGS) entry which is preliminary data.</text>
</comment>
<evidence type="ECO:0000313" key="2">
    <source>
        <dbReference type="EMBL" id="SFS07148.1"/>
    </source>
</evidence>
<keyword evidence="3" id="KW-1185">Reference proteome</keyword>
<reference evidence="2 3" key="1">
    <citation type="submission" date="2016-10" db="EMBL/GenBank/DDBJ databases">
        <authorList>
            <person name="Varghese N."/>
            <person name="Submissions S."/>
        </authorList>
    </citation>
    <scope>NUCLEOTIDE SEQUENCE [LARGE SCALE GENOMIC DNA]</scope>
    <source>
        <strain evidence="2 3">IAM 15147</strain>
    </source>
</reference>
<organism evidence="2 3">
    <name type="scientific">Agrococcus baldri</name>
    <dbReference type="NCBI Taxonomy" id="153730"/>
    <lineage>
        <taxon>Bacteria</taxon>
        <taxon>Bacillati</taxon>
        <taxon>Actinomycetota</taxon>
        <taxon>Actinomycetes</taxon>
        <taxon>Micrococcales</taxon>
        <taxon>Microbacteriaceae</taxon>
        <taxon>Agrococcus</taxon>
    </lineage>
</organism>
<protein>
    <submittedName>
        <fullName evidence="2">Uncharacterized protein</fullName>
    </submittedName>
</protein>